<feature type="domain" description="AMP-dependent synthetase/ligase" evidence="6">
    <location>
        <begin position="15"/>
        <end position="113"/>
    </location>
</feature>
<feature type="non-terminal residue" evidence="7">
    <location>
        <position position="135"/>
    </location>
</feature>
<dbReference type="Proteomes" id="UP000648918">
    <property type="component" value="Unassembled WGS sequence"/>
</dbReference>
<evidence type="ECO:0000256" key="3">
    <source>
        <dbReference type="ARBA" id="ARBA00036527"/>
    </source>
</evidence>
<comment type="catalytic activity">
    <reaction evidence="3">
        <text>a very long-chain fatty acid + ATP + CoA = a very long-chain fatty acyl-CoA + AMP + diphosphate</text>
        <dbReference type="Rhea" id="RHEA:54536"/>
        <dbReference type="ChEBI" id="CHEBI:30616"/>
        <dbReference type="ChEBI" id="CHEBI:33019"/>
        <dbReference type="ChEBI" id="CHEBI:57287"/>
        <dbReference type="ChEBI" id="CHEBI:58950"/>
        <dbReference type="ChEBI" id="CHEBI:138261"/>
        <dbReference type="ChEBI" id="CHEBI:456215"/>
    </reaction>
    <physiologicalReaction direction="left-to-right" evidence="3">
        <dbReference type="Rhea" id="RHEA:54537"/>
    </physiologicalReaction>
</comment>
<accession>A0A851ZJ67</accession>
<keyword evidence="8" id="KW-1185">Reference proteome</keyword>
<comment type="catalytic activity">
    <reaction evidence="5">
        <text>tetracosanoate + ATP + CoA = tetracosanoyl-CoA + AMP + diphosphate</text>
        <dbReference type="Rhea" id="RHEA:33639"/>
        <dbReference type="ChEBI" id="CHEBI:30616"/>
        <dbReference type="ChEBI" id="CHEBI:31014"/>
        <dbReference type="ChEBI" id="CHEBI:33019"/>
        <dbReference type="ChEBI" id="CHEBI:57287"/>
        <dbReference type="ChEBI" id="CHEBI:65052"/>
        <dbReference type="ChEBI" id="CHEBI:456215"/>
    </reaction>
    <physiologicalReaction direction="left-to-right" evidence="5">
        <dbReference type="Rhea" id="RHEA:33640"/>
    </physiologicalReaction>
</comment>
<evidence type="ECO:0000259" key="6">
    <source>
        <dbReference type="Pfam" id="PF00501"/>
    </source>
</evidence>
<dbReference type="Gene3D" id="3.40.50.980">
    <property type="match status" value="1"/>
</dbReference>
<dbReference type="PANTHER" id="PTHR43107:SF4">
    <property type="entry name" value="LONG-CHAIN FATTY ACID TRANSPORT PROTEIN 2"/>
    <property type="match status" value="1"/>
</dbReference>
<dbReference type="PANTHER" id="PTHR43107">
    <property type="entry name" value="LONG-CHAIN FATTY ACID TRANSPORT PROTEIN"/>
    <property type="match status" value="1"/>
</dbReference>
<gene>
    <name evidence="7" type="primary">Slc27a2_4</name>
    <name evidence="7" type="ORF">HALSEN_R15170</name>
</gene>
<proteinExistence type="inferred from homology"/>
<evidence type="ECO:0000256" key="1">
    <source>
        <dbReference type="ARBA" id="ARBA00006432"/>
    </source>
</evidence>
<evidence type="ECO:0000256" key="2">
    <source>
        <dbReference type="ARBA" id="ARBA00022598"/>
    </source>
</evidence>
<evidence type="ECO:0000313" key="7">
    <source>
        <dbReference type="EMBL" id="NXD88802.1"/>
    </source>
</evidence>
<dbReference type="GO" id="GO:0005789">
    <property type="term" value="C:endoplasmic reticulum membrane"/>
    <property type="evidence" value="ECO:0007669"/>
    <property type="project" value="TreeGrafter"/>
</dbReference>
<evidence type="ECO:0000313" key="8">
    <source>
        <dbReference type="Proteomes" id="UP000648918"/>
    </source>
</evidence>
<dbReference type="GO" id="GO:0008206">
    <property type="term" value="P:bile acid metabolic process"/>
    <property type="evidence" value="ECO:0007669"/>
    <property type="project" value="TreeGrafter"/>
</dbReference>
<evidence type="ECO:0000256" key="4">
    <source>
        <dbReference type="ARBA" id="ARBA00041297"/>
    </source>
</evidence>
<protein>
    <recommendedName>
        <fullName evidence="4">Long-chain-fatty-acid--CoA ligase</fullName>
    </recommendedName>
</protein>
<dbReference type="GO" id="GO:0044539">
    <property type="term" value="P:long-chain fatty acid import into cell"/>
    <property type="evidence" value="ECO:0007669"/>
    <property type="project" value="TreeGrafter"/>
</dbReference>
<dbReference type="GO" id="GO:0005324">
    <property type="term" value="F:long-chain fatty acid transmembrane transporter activity"/>
    <property type="evidence" value="ECO:0007669"/>
    <property type="project" value="TreeGrafter"/>
</dbReference>
<dbReference type="AlphaFoldDB" id="A0A851ZJ67"/>
<organism evidence="7 8">
    <name type="scientific">Halcyon senegalensis</name>
    <dbReference type="NCBI Taxonomy" id="342381"/>
    <lineage>
        <taxon>Eukaryota</taxon>
        <taxon>Metazoa</taxon>
        <taxon>Chordata</taxon>
        <taxon>Craniata</taxon>
        <taxon>Vertebrata</taxon>
        <taxon>Euteleostomi</taxon>
        <taxon>Archelosauria</taxon>
        <taxon>Archosauria</taxon>
        <taxon>Dinosauria</taxon>
        <taxon>Saurischia</taxon>
        <taxon>Theropoda</taxon>
        <taxon>Coelurosauria</taxon>
        <taxon>Aves</taxon>
        <taxon>Neognathae</taxon>
        <taxon>Neoaves</taxon>
        <taxon>Telluraves</taxon>
        <taxon>Coraciimorphae</taxon>
        <taxon>Coraciiformes</taxon>
        <taxon>Alcedinidae</taxon>
        <taxon>Halcyon</taxon>
    </lineage>
</organism>
<reference evidence="7" key="1">
    <citation type="submission" date="2019-09" db="EMBL/GenBank/DDBJ databases">
        <title>Bird 10,000 Genomes (B10K) Project - Family phase.</title>
        <authorList>
            <person name="Zhang G."/>
        </authorList>
    </citation>
    <scope>NUCLEOTIDE SEQUENCE</scope>
    <source>
        <strain evidence="7">B10K-DU-024-03</strain>
        <tissue evidence="7">Muscle</tissue>
    </source>
</reference>
<dbReference type="GO" id="GO:0004467">
    <property type="term" value="F:long-chain fatty acid-CoA ligase activity"/>
    <property type="evidence" value="ECO:0007669"/>
    <property type="project" value="TreeGrafter"/>
</dbReference>
<dbReference type="EMBL" id="WBNJ01001557">
    <property type="protein sequence ID" value="NXD88802.1"/>
    <property type="molecule type" value="Genomic_DNA"/>
</dbReference>
<comment type="caution">
    <text evidence="7">The sequence shown here is derived from an EMBL/GenBank/DDBJ whole genome shotgun (WGS) entry which is preliminary data.</text>
</comment>
<dbReference type="SUPFAM" id="SSF56801">
    <property type="entry name" value="Acetyl-CoA synthetase-like"/>
    <property type="match status" value="1"/>
</dbReference>
<comment type="similarity">
    <text evidence="1">Belongs to the ATP-dependent AMP-binding enzyme family.</text>
</comment>
<dbReference type="OrthoDB" id="288590at2759"/>
<name>A0A851ZJ67_9AVES</name>
<dbReference type="InterPro" id="IPR000873">
    <property type="entry name" value="AMP-dep_synth/lig_dom"/>
</dbReference>
<keyword evidence="2" id="KW-0436">Ligase</keyword>
<feature type="non-terminal residue" evidence="7">
    <location>
        <position position="1"/>
    </location>
</feature>
<evidence type="ECO:0000256" key="5">
    <source>
        <dbReference type="ARBA" id="ARBA00048666"/>
    </source>
</evidence>
<dbReference type="GO" id="GO:0005886">
    <property type="term" value="C:plasma membrane"/>
    <property type="evidence" value="ECO:0007669"/>
    <property type="project" value="TreeGrafter"/>
</dbReference>
<sequence length="135" mass="15351">RRLGRHPPVTLLDVFQEQVRRRPQHLLLRFQEQLFTYREADSQSNRLARGLLKRLGQQPGRAVAVLLPNRPIYVWTWLALAKLGWPMACLNWNARGRALRHAVATARATVLLAGDGEWSWGGFTRVSVAVHLSAP</sequence>
<dbReference type="Pfam" id="PF00501">
    <property type="entry name" value="AMP-binding"/>
    <property type="match status" value="1"/>
</dbReference>